<sequence>MLCGCVHDWCRPCSPELRDAVRLRARLVQAILTRVKGCCAAACTTGAVHSHQSLGMLCGCVDDWCRPLSPEIRDAVRLRARLVHAMLTRD</sequence>
<comment type="caution">
    <text evidence="1">The sequence shown here is derived from an EMBL/GenBank/DDBJ whole genome shotgun (WGS) entry which is preliminary data.</text>
</comment>
<evidence type="ECO:0000313" key="2">
    <source>
        <dbReference type="Proteomes" id="UP001066276"/>
    </source>
</evidence>
<accession>A0AAV7M1J2</accession>
<protein>
    <submittedName>
        <fullName evidence="1">Uncharacterized protein</fullName>
    </submittedName>
</protein>
<dbReference type="Proteomes" id="UP001066276">
    <property type="component" value="Chromosome 10"/>
</dbReference>
<proteinExistence type="predicted"/>
<evidence type="ECO:0000313" key="1">
    <source>
        <dbReference type="EMBL" id="KAJ1094948.1"/>
    </source>
</evidence>
<dbReference type="EMBL" id="JANPWB010000014">
    <property type="protein sequence ID" value="KAJ1094948.1"/>
    <property type="molecule type" value="Genomic_DNA"/>
</dbReference>
<reference evidence="1" key="1">
    <citation type="journal article" date="2022" name="bioRxiv">
        <title>Sequencing and chromosome-scale assembly of the giantPleurodeles waltlgenome.</title>
        <authorList>
            <person name="Brown T."/>
            <person name="Elewa A."/>
            <person name="Iarovenko S."/>
            <person name="Subramanian E."/>
            <person name="Araus A.J."/>
            <person name="Petzold A."/>
            <person name="Susuki M."/>
            <person name="Suzuki K.-i.T."/>
            <person name="Hayashi T."/>
            <person name="Toyoda A."/>
            <person name="Oliveira C."/>
            <person name="Osipova E."/>
            <person name="Leigh N.D."/>
            <person name="Simon A."/>
            <person name="Yun M.H."/>
        </authorList>
    </citation>
    <scope>NUCLEOTIDE SEQUENCE</scope>
    <source>
        <strain evidence="1">20211129_DDA</strain>
        <tissue evidence="1">Liver</tissue>
    </source>
</reference>
<gene>
    <name evidence="1" type="ORF">NDU88_000120</name>
</gene>
<name>A0AAV7M1J2_PLEWA</name>
<dbReference type="AlphaFoldDB" id="A0AAV7M1J2"/>
<organism evidence="1 2">
    <name type="scientific">Pleurodeles waltl</name>
    <name type="common">Iberian ribbed newt</name>
    <dbReference type="NCBI Taxonomy" id="8319"/>
    <lineage>
        <taxon>Eukaryota</taxon>
        <taxon>Metazoa</taxon>
        <taxon>Chordata</taxon>
        <taxon>Craniata</taxon>
        <taxon>Vertebrata</taxon>
        <taxon>Euteleostomi</taxon>
        <taxon>Amphibia</taxon>
        <taxon>Batrachia</taxon>
        <taxon>Caudata</taxon>
        <taxon>Salamandroidea</taxon>
        <taxon>Salamandridae</taxon>
        <taxon>Pleurodelinae</taxon>
        <taxon>Pleurodeles</taxon>
    </lineage>
</organism>
<keyword evidence="2" id="KW-1185">Reference proteome</keyword>